<keyword evidence="4" id="KW-1133">Transmembrane helix</keyword>
<dbReference type="GO" id="GO:0046961">
    <property type="term" value="F:proton-transporting ATPase activity, rotational mechanism"/>
    <property type="evidence" value="ECO:0007669"/>
    <property type="project" value="InterPro"/>
</dbReference>
<dbReference type="Gene3D" id="1.10.287.3240">
    <property type="match status" value="1"/>
</dbReference>
<proteinExistence type="inferred from homology"/>
<keyword evidence="6" id="KW-1185">Reference proteome</keyword>
<comment type="caution">
    <text evidence="5">The sequence shown here is derived from an EMBL/GenBank/DDBJ whole genome shotgun (WGS) entry which is preliminary data.</text>
</comment>
<dbReference type="InterPro" id="IPR036259">
    <property type="entry name" value="MFS_trans_sf"/>
</dbReference>
<protein>
    <submittedName>
        <fullName evidence="5">Uncharacterized protein</fullName>
    </submittedName>
</protein>
<sequence length="294" mass="32146">MSGVTNALARASLSKVQELEDQSWIGQVKTNRIGPPGGGEEGGNARIQRTFYFFSGDIAILSDIAYLFPSWRALYIVNSLPFIFFLAIVVPSVFKSPRWHLVHRQVTEAMDIMRKIAQSNGKSVPDRVSLALNDGKGEEMTDVHQHLHENPIAINPTSSSTSAKDKDVYTGVITSAKESVADDMHASTFTLTEAKYAVGDHILHQIILAAKIVCSPACLCIRSHQNNVAAVRLPSIKIFEDDASKPAALIGLGRWGVQAQICQATYTRAVEVLMELVSLQASLLKLDKMIKSTN</sequence>
<comment type="similarity">
    <text evidence="1">Belongs to the V-ATPase D subunit family.</text>
</comment>
<evidence type="ECO:0000313" key="6">
    <source>
        <dbReference type="Proteomes" id="UP000652761"/>
    </source>
</evidence>
<evidence type="ECO:0000256" key="1">
    <source>
        <dbReference type="ARBA" id="ARBA00005850"/>
    </source>
</evidence>
<dbReference type="Proteomes" id="UP000652761">
    <property type="component" value="Unassembled WGS sequence"/>
</dbReference>
<dbReference type="PANTHER" id="PTHR11671">
    <property type="entry name" value="V-TYPE ATP SYNTHASE SUBUNIT D"/>
    <property type="match status" value="1"/>
</dbReference>
<dbReference type="EMBL" id="NMUH01000973">
    <property type="protein sequence ID" value="MQL87372.1"/>
    <property type="molecule type" value="Genomic_DNA"/>
</dbReference>
<evidence type="ECO:0000256" key="4">
    <source>
        <dbReference type="SAM" id="Phobius"/>
    </source>
</evidence>
<feature type="transmembrane region" description="Helical" evidence="4">
    <location>
        <begin position="74"/>
        <end position="94"/>
    </location>
</feature>
<evidence type="ECO:0000256" key="3">
    <source>
        <dbReference type="ARBA" id="ARBA00023065"/>
    </source>
</evidence>
<dbReference type="AlphaFoldDB" id="A0A843UM89"/>
<keyword evidence="3" id="KW-0406">Ion transport</keyword>
<evidence type="ECO:0000313" key="5">
    <source>
        <dbReference type="EMBL" id="MQL87372.1"/>
    </source>
</evidence>
<organism evidence="5 6">
    <name type="scientific">Colocasia esculenta</name>
    <name type="common">Wild taro</name>
    <name type="synonym">Arum esculentum</name>
    <dbReference type="NCBI Taxonomy" id="4460"/>
    <lineage>
        <taxon>Eukaryota</taxon>
        <taxon>Viridiplantae</taxon>
        <taxon>Streptophyta</taxon>
        <taxon>Embryophyta</taxon>
        <taxon>Tracheophyta</taxon>
        <taxon>Spermatophyta</taxon>
        <taxon>Magnoliopsida</taxon>
        <taxon>Liliopsida</taxon>
        <taxon>Araceae</taxon>
        <taxon>Aroideae</taxon>
        <taxon>Colocasieae</taxon>
        <taxon>Colocasia</taxon>
    </lineage>
</organism>
<keyword evidence="2" id="KW-0813">Transport</keyword>
<keyword evidence="4" id="KW-0812">Transmembrane</keyword>
<name>A0A843UM89_COLES</name>
<evidence type="ECO:0000256" key="2">
    <source>
        <dbReference type="ARBA" id="ARBA00022448"/>
    </source>
</evidence>
<reference evidence="5" key="1">
    <citation type="submission" date="2017-07" db="EMBL/GenBank/DDBJ databases">
        <title>Taro Niue Genome Assembly and Annotation.</title>
        <authorList>
            <person name="Atibalentja N."/>
            <person name="Keating K."/>
            <person name="Fields C.J."/>
        </authorList>
    </citation>
    <scope>NUCLEOTIDE SEQUENCE</scope>
    <source>
        <strain evidence="5">Niue_2</strain>
        <tissue evidence="5">Leaf</tissue>
    </source>
</reference>
<accession>A0A843UM89</accession>
<dbReference type="OrthoDB" id="7676488at2759"/>
<dbReference type="InterPro" id="IPR002699">
    <property type="entry name" value="V_ATPase_D"/>
</dbReference>
<dbReference type="Gene3D" id="1.20.1250.20">
    <property type="entry name" value="MFS general substrate transporter like domains"/>
    <property type="match status" value="1"/>
</dbReference>
<feature type="transmembrane region" description="Helical" evidence="4">
    <location>
        <begin position="51"/>
        <end position="68"/>
    </location>
</feature>
<dbReference type="Pfam" id="PF01813">
    <property type="entry name" value="ATP-synt_D"/>
    <property type="match status" value="1"/>
</dbReference>
<gene>
    <name evidence="5" type="ORF">Taro_019915</name>
</gene>
<keyword evidence="4" id="KW-0472">Membrane</keyword>